<dbReference type="GO" id="GO:0046872">
    <property type="term" value="F:metal ion binding"/>
    <property type="evidence" value="ECO:0007669"/>
    <property type="project" value="UniProtKB-KW"/>
</dbReference>
<dbReference type="GO" id="GO:0008033">
    <property type="term" value="P:tRNA processing"/>
    <property type="evidence" value="ECO:0007669"/>
    <property type="project" value="UniProtKB-KW"/>
</dbReference>
<dbReference type="RefSeq" id="WP_184254778.1">
    <property type="nucleotide sequence ID" value="NZ_JACHIO010000006.1"/>
</dbReference>
<feature type="domain" description="Poly A polymerase head" evidence="12">
    <location>
        <begin position="26"/>
        <end position="159"/>
    </location>
</feature>
<comment type="similarity">
    <text evidence="11">Belongs to the tRNA nucleotidyltransferase/poly(A) polymerase family.</text>
</comment>
<keyword evidence="3" id="KW-0819">tRNA processing</keyword>
<dbReference type="EC" id="2.7.7.19" evidence="15"/>
<dbReference type="InterPro" id="IPR050124">
    <property type="entry name" value="tRNA_CCA-adding_enzyme"/>
</dbReference>
<sequence>MARLNNSHYEAALTIARRLRELGHAAYFAGGCVRDLLLGVDPHDFDVATSATPDQVQAAFPRTESVGAHFGVVLVIELVHGERTATEVATFRNDGAYSDGRRPDAVRFSLDPREDVLRRDFTINGLLLDVIDYEEGDRLQDCVRDFVGGQVDLEWKLVRAIGNAATRFAEDKLRMLRAIRFAARLDFAIESRTMVAIQEQAINITQVSAERVRDELTKILTEGGARRGFELLEESGLLREVLPEVARMKGVAQPPQYHPEGDVWTHTLMLLDHLPKAASPTLTWGMLLHDVGKPATFTPPDPAKPGDRIRFNGHVEIGVAVARTILLRLRFSNDDMEQILALIKHHMQFGDVTKMKQSTLKRFLRLPKFDEHLALHRADSLSSHGALGMYDFAKQHFDEMGEEQIKPRLLLDGEALIAAGYKPGPGFREMLVAAEDAQLEGVVTTPEGALRFVEDRFGAPK</sequence>
<keyword evidence="8" id="KW-0067">ATP-binding</keyword>
<evidence type="ECO:0000256" key="9">
    <source>
        <dbReference type="ARBA" id="ARBA00022842"/>
    </source>
</evidence>
<accession>A0A7W7ZP08</accession>
<evidence type="ECO:0000256" key="5">
    <source>
        <dbReference type="ARBA" id="ARBA00022723"/>
    </source>
</evidence>
<evidence type="ECO:0000256" key="2">
    <source>
        <dbReference type="ARBA" id="ARBA00022679"/>
    </source>
</evidence>
<evidence type="ECO:0000256" key="1">
    <source>
        <dbReference type="ARBA" id="ARBA00001946"/>
    </source>
</evidence>
<evidence type="ECO:0000256" key="6">
    <source>
        <dbReference type="ARBA" id="ARBA00022741"/>
    </source>
</evidence>
<comment type="caution">
    <text evidence="15">The sequence shown here is derived from an EMBL/GenBank/DDBJ whole genome shotgun (WGS) entry which is preliminary data.</text>
</comment>
<dbReference type="Proteomes" id="UP000584867">
    <property type="component" value="Unassembled WGS sequence"/>
</dbReference>
<feature type="domain" description="tRNA nucleotidyltransferase/poly(A) polymerase RNA and SrmB- binding" evidence="14">
    <location>
        <begin position="186"/>
        <end position="247"/>
    </location>
</feature>
<dbReference type="CDD" id="cd00077">
    <property type="entry name" value="HDc"/>
    <property type="match status" value="1"/>
</dbReference>
<evidence type="ECO:0000256" key="11">
    <source>
        <dbReference type="RuleBase" id="RU003953"/>
    </source>
</evidence>
<dbReference type="PANTHER" id="PTHR47545:SF1">
    <property type="entry name" value="MULTIFUNCTIONAL CCA PROTEIN"/>
    <property type="match status" value="1"/>
</dbReference>
<keyword evidence="9" id="KW-0460">Magnesium</keyword>
<dbReference type="InterPro" id="IPR032828">
    <property type="entry name" value="PolyA_RNA-bd"/>
</dbReference>
<evidence type="ECO:0000256" key="4">
    <source>
        <dbReference type="ARBA" id="ARBA00022695"/>
    </source>
</evidence>
<name>A0A7W7ZP08_9BACT</name>
<keyword evidence="6" id="KW-0547">Nucleotide-binding</keyword>
<dbReference type="PANTHER" id="PTHR47545">
    <property type="entry name" value="MULTIFUNCTIONAL CCA PROTEIN"/>
    <property type="match status" value="1"/>
</dbReference>
<keyword evidence="10 11" id="KW-0694">RNA-binding</keyword>
<keyword evidence="4 15" id="KW-0548">Nucleotidyltransferase</keyword>
<evidence type="ECO:0000256" key="8">
    <source>
        <dbReference type="ARBA" id="ARBA00022840"/>
    </source>
</evidence>
<reference evidence="15 16" key="1">
    <citation type="submission" date="2020-08" db="EMBL/GenBank/DDBJ databases">
        <title>Genomic Encyclopedia of Type Strains, Phase IV (KMG-V): Genome sequencing to study the core and pangenomes of soil and plant-associated prokaryotes.</title>
        <authorList>
            <person name="Whitman W."/>
        </authorList>
    </citation>
    <scope>NUCLEOTIDE SEQUENCE [LARGE SCALE GENOMIC DNA]</scope>
    <source>
        <strain evidence="15 16">X5P3</strain>
    </source>
</reference>
<evidence type="ECO:0000256" key="7">
    <source>
        <dbReference type="ARBA" id="ARBA00022800"/>
    </source>
</evidence>
<evidence type="ECO:0000259" key="13">
    <source>
        <dbReference type="Pfam" id="PF01966"/>
    </source>
</evidence>
<dbReference type="GO" id="GO:0003723">
    <property type="term" value="F:RNA binding"/>
    <property type="evidence" value="ECO:0007669"/>
    <property type="project" value="UniProtKB-KW"/>
</dbReference>
<dbReference type="InterPro" id="IPR043519">
    <property type="entry name" value="NT_sf"/>
</dbReference>
<evidence type="ECO:0000313" key="16">
    <source>
        <dbReference type="Proteomes" id="UP000584867"/>
    </source>
</evidence>
<keyword evidence="7" id="KW-0692">RNA repair</keyword>
<evidence type="ECO:0000259" key="12">
    <source>
        <dbReference type="Pfam" id="PF01743"/>
    </source>
</evidence>
<dbReference type="InterPro" id="IPR006674">
    <property type="entry name" value="HD_domain"/>
</dbReference>
<dbReference type="Gene3D" id="1.10.3090.10">
    <property type="entry name" value="cca-adding enzyme, domain 2"/>
    <property type="match status" value="1"/>
</dbReference>
<dbReference type="CDD" id="cd05398">
    <property type="entry name" value="NT_ClassII-CCAase"/>
    <property type="match status" value="1"/>
</dbReference>
<dbReference type="PROSITE" id="PS51257">
    <property type="entry name" value="PROKAR_LIPOPROTEIN"/>
    <property type="match status" value="1"/>
</dbReference>
<evidence type="ECO:0000313" key="15">
    <source>
        <dbReference type="EMBL" id="MBB5063546.1"/>
    </source>
</evidence>
<dbReference type="InterPro" id="IPR003607">
    <property type="entry name" value="HD/PDEase_dom"/>
</dbReference>
<keyword evidence="5" id="KW-0479">Metal-binding</keyword>
<evidence type="ECO:0000256" key="10">
    <source>
        <dbReference type="ARBA" id="ARBA00022884"/>
    </source>
</evidence>
<dbReference type="GO" id="GO:0005524">
    <property type="term" value="F:ATP binding"/>
    <property type="evidence" value="ECO:0007669"/>
    <property type="project" value="UniProtKB-KW"/>
</dbReference>
<evidence type="ECO:0000256" key="3">
    <source>
        <dbReference type="ARBA" id="ARBA00022694"/>
    </source>
</evidence>
<dbReference type="Pfam" id="PF01743">
    <property type="entry name" value="PolyA_pol"/>
    <property type="match status" value="1"/>
</dbReference>
<comment type="cofactor">
    <cofactor evidence="1">
        <name>Mg(2+)</name>
        <dbReference type="ChEBI" id="CHEBI:18420"/>
    </cofactor>
</comment>
<dbReference type="InterPro" id="IPR002646">
    <property type="entry name" value="PolA_pol_head_dom"/>
</dbReference>
<proteinExistence type="inferred from homology"/>
<gene>
    <name evidence="15" type="ORF">HDF15_001888</name>
</gene>
<dbReference type="Gene3D" id="3.30.460.10">
    <property type="entry name" value="Beta Polymerase, domain 2"/>
    <property type="match status" value="1"/>
</dbReference>
<dbReference type="SUPFAM" id="SSF81301">
    <property type="entry name" value="Nucleotidyltransferase"/>
    <property type="match status" value="1"/>
</dbReference>
<dbReference type="Pfam" id="PF12627">
    <property type="entry name" value="PolyA_pol_RNAbd"/>
    <property type="match status" value="1"/>
</dbReference>
<dbReference type="GO" id="GO:1990817">
    <property type="term" value="F:poly(A) RNA polymerase activity"/>
    <property type="evidence" value="ECO:0007669"/>
    <property type="project" value="UniProtKB-EC"/>
</dbReference>
<dbReference type="EMBL" id="JACHIO010000006">
    <property type="protein sequence ID" value="MBB5063546.1"/>
    <property type="molecule type" value="Genomic_DNA"/>
</dbReference>
<dbReference type="AlphaFoldDB" id="A0A7W7ZP08"/>
<organism evidence="15 16">
    <name type="scientific">Granulicella mallensis</name>
    <dbReference type="NCBI Taxonomy" id="940614"/>
    <lineage>
        <taxon>Bacteria</taxon>
        <taxon>Pseudomonadati</taxon>
        <taxon>Acidobacteriota</taxon>
        <taxon>Terriglobia</taxon>
        <taxon>Terriglobales</taxon>
        <taxon>Acidobacteriaceae</taxon>
        <taxon>Granulicella</taxon>
    </lineage>
</organism>
<feature type="domain" description="HD" evidence="13">
    <location>
        <begin position="264"/>
        <end position="366"/>
    </location>
</feature>
<protein>
    <submittedName>
        <fullName evidence="15">Poly(A) polymerase</fullName>
        <ecNumber evidence="15">2.7.7.19</ecNumber>
    </submittedName>
</protein>
<keyword evidence="2 11" id="KW-0808">Transferase</keyword>
<dbReference type="Pfam" id="PF01966">
    <property type="entry name" value="HD"/>
    <property type="match status" value="1"/>
</dbReference>
<dbReference type="GO" id="GO:0042245">
    <property type="term" value="P:RNA repair"/>
    <property type="evidence" value="ECO:0007669"/>
    <property type="project" value="UniProtKB-KW"/>
</dbReference>
<dbReference type="SUPFAM" id="SSF81891">
    <property type="entry name" value="Poly A polymerase C-terminal region-like"/>
    <property type="match status" value="1"/>
</dbReference>
<evidence type="ECO:0000259" key="14">
    <source>
        <dbReference type="Pfam" id="PF12627"/>
    </source>
</evidence>